<organism evidence="1 2">
    <name type="scientific">Bolahun virus</name>
    <dbReference type="NCBI Taxonomy" id="2661622"/>
    <lineage>
        <taxon>Viruses</taxon>
        <taxon>Riboviria</taxon>
        <taxon>Orthornavirae</taxon>
        <taxon>Negarnaviricota</taxon>
        <taxon>Haploviricotina</taxon>
        <taxon>Monjiviricetes</taxon>
        <taxon>Mononegavirales</taxon>
        <taxon>Xinmoviridae</taxon>
        <taxon>Gambievirus</taxon>
        <taxon>Gambievirus bolahunense</taxon>
    </lineage>
</organism>
<dbReference type="EMBL" id="KX148552">
    <property type="protein sequence ID" value="AOR51377.1"/>
    <property type="molecule type" value="Viral_cRNA"/>
</dbReference>
<sequence length="40" mass="4633">MEYLRCPECKFRIKVSVVPMDESSPLECPNCKLVFSIVLQ</sequence>
<dbReference type="KEGG" id="vg:65099198"/>
<evidence type="ECO:0000313" key="1">
    <source>
        <dbReference type="EMBL" id="AOR51377.1"/>
    </source>
</evidence>
<dbReference type="SUPFAM" id="SSF158997">
    <property type="entry name" value="Trm112p-like"/>
    <property type="match status" value="1"/>
</dbReference>
<evidence type="ECO:0000313" key="2">
    <source>
        <dbReference type="Proteomes" id="UP000267964"/>
    </source>
</evidence>
<proteinExistence type="predicted"/>
<accession>A0A1C9U5D8</accession>
<reference evidence="1 2" key="1">
    <citation type="journal article" date="2016" name="Virology">
        <title>West African Anopheles gambiae mosquitoes harbor a taxonomically diverse virome including new insect-specific flaviviruses, mononegaviruses, and totiviruses.</title>
        <authorList>
            <person name="Fauver J.R."/>
            <person name="Grubaugh N.D."/>
            <person name="Krajacich B.J."/>
            <person name="Weger-Lucarelli J."/>
            <person name="Lakin S.M."/>
            <person name="Fakoli L.S. Jr"/>
            <person name="Bolay F.K."/>
            <person name="Diclaro J.W. Jr"/>
            <person name="Dabire K.R."/>
            <person name="Foy B.D."/>
            <person name="Brackney D.E."/>
            <person name="Ebel G.D."/>
            <person name="Stenglein M.D."/>
        </authorList>
    </citation>
    <scope>NUCLEOTIDE SEQUENCE [LARGE SCALE GENOMIC DNA]</scope>
</reference>
<keyword evidence="2" id="KW-1185">Reference proteome</keyword>
<dbReference type="Proteomes" id="UP000267964">
    <property type="component" value="Segment"/>
</dbReference>
<name>A0A1C9U5D8_9MONO</name>
<dbReference type="GeneID" id="65099198"/>
<protein>
    <submittedName>
        <fullName evidence="1">Putative small ZnF protein</fullName>
    </submittedName>
</protein>
<dbReference type="RefSeq" id="YP_010084245.1">
    <property type="nucleotide sequence ID" value="NC_055112.1"/>
</dbReference>